<evidence type="ECO:0000256" key="2">
    <source>
        <dbReference type="SAM" id="MobiDB-lite"/>
    </source>
</evidence>
<dbReference type="Proteomes" id="UP000095751">
    <property type="component" value="Unassembled WGS sequence"/>
</dbReference>
<dbReference type="InterPro" id="IPR037151">
    <property type="entry name" value="AlkB-like_sf"/>
</dbReference>
<keyword evidence="1" id="KW-0539">Nucleus</keyword>
<evidence type="ECO:0000256" key="1">
    <source>
        <dbReference type="ARBA" id="ARBA00023242"/>
    </source>
</evidence>
<dbReference type="InParanoid" id="A0A1E7EY52"/>
<reference evidence="6 7" key="1">
    <citation type="submission" date="2016-09" db="EMBL/GenBank/DDBJ databases">
        <title>Extensive genetic diversity and differential bi-allelic expression allows diatom success in the polar Southern Ocean.</title>
        <authorList>
            <consortium name="DOE Joint Genome Institute"/>
            <person name="Mock T."/>
            <person name="Otillar R.P."/>
            <person name="Strauss J."/>
            <person name="Dupont C."/>
            <person name="Frickenhaus S."/>
            <person name="Maumus F."/>
            <person name="Mcmullan M."/>
            <person name="Sanges R."/>
            <person name="Schmutz J."/>
            <person name="Toseland A."/>
            <person name="Valas R."/>
            <person name="Veluchamy A."/>
            <person name="Ward B.J."/>
            <person name="Allen A."/>
            <person name="Barry K."/>
            <person name="Falciatore A."/>
            <person name="Ferrante M."/>
            <person name="Fortunato A.E."/>
            <person name="Gloeckner G."/>
            <person name="Gruber A."/>
            <person name="Hipkin R."/>
            <person name="Janech M."/>
            <person name="Kroth P."/>
            <person name="Leese F."/>
            <person name="Lindquist E."/>
            <person name="Lyon B.R."/>
            <person name="Martin J."/>
            <person name="Mayer C."/>
            <person name="Parker M."/>
            <person name="Quesneville H."/>
            <person name="Raymond J."/>
            <person name="Uhlig C."/>
            <person name="Valentin K.U."/>
            <person name="Worden A.Z."/>
            <person name="Armbrust E.V."/>
            <person name="Bowler C."/>
            <person name="Green B."/>
            <person name="Moulton V."/>
            <person name="Van Oosterhout C."/>
            <person name="Grigoriev I."/>
        </authorList>
    </citation>
    <scope>NUCLEOTIDE SEQUENCE [LARGE SCALE GENOMIC DNA]</scope>
    <source>
        <strain evidence="6 7">CCMP1102</strain>
    </source>
</reference>
<evidence type="ECO:0000313" key="6">
    <source>
        <dbReference type="EMBL" id="OEU10891.1"/>
    </source>
</evidence>
<dbReference type="KEGG" id="fcy:FRACYDRAFT_246767"/>
<feature type="compositionally biased region" description="Low complexity" evidence="2">
    <location>
        <begin position="68"/>
        <end position="99"/>
    </location>
</feature>
<organism evidence="6 7">
    <name type="scientific">Fragilariopsis cylindrus CCMP1102</name>
    <dbReference type="NCBI Taxonomy" id="635003"/>
    <lineage>
        <taxon>Eukaryota</taxon>
        <taxon>Sar</taxon>
        <taxon>Stramenopiles</taxon>
        <taxon>Ochrophyta</taxon>
        <taxon>Bacillariophyta</taxon>
        <taxon>Bacillariophyceae</taxon>
        <taxon>Bacillariophycidae</taxon>
        <taxon>Bacillariales</taxon>
        <taxon>Bacillariaceae</taxon>
        <taxon>Fragilariopsis</taxon>
    </lineage>
</organism>
<dbReference type="AlphaFoldDB" id="A0A1E7EY52"/>
<dbReference type="Pfam" id="PF13532">
    <property type="entry name" value="2OG-FeII_Oxy_2"/>
    <property type="match status" value="1"/>
</dbReference>
<evidence type="ECO:0000259" key="5">
    <source>
        <dbReference type="Pfam" id="PF13532"/>
    </source>
</evidence>
<proteinExistence type="predicted"/>
<dbReference type="EMBL" id="KV784370">
    <property type="protein sequence ID" value="OEU10891.1"/>
    <property type="molecule type" value="Genomic_DNA"/>
</dbReference>
<dbReference type="Gene3D" id="2.30.280.10">
    <property type="entry name" value="SRA-YDG"/>
    <property type="match status" value="1"/>
</dbReference>
<accession>A0A1E7EY52</accession>
<feature type="compositionally biased region" description="Basic and acidic residues" evidence="2">
    <location>
        <begin position="473"/>
        <end position="486"/>
    </location>
</feature>
<keyword evidence="7" id="KW-1185">Reference proteome</keyword>
<feature type="domain" description="Alpha-ketoglutarate-dependent dioxygenase AlkB-like" evidence="5">
    <location>
        <begin position="317"/>
        <end position="483"/>
    </location>
</feature>
<name>A0A1E7EY52_9STRA</name>
<feature type="signal peptide" evidence="3">
    <location>
        <begin position="1"/>
        <end position="28"/>
    </location>
</feature>
<evidence type="ECO:0000313" key="7">
    <source>
        <dbReference type="Proteomes" id="UP000095751"/>
    </source>
</evidence>
<dbReference type="InterPro" id="IPR027450">
    <property type="entry name" value="AlkB-like"/>
</dbReference>
<feature type="domain" description="YDG" evidence="4">
    <location>
        <begin position="551"/>
        <end position="697"/>
    </location>
</feature>
<evidence type="ECO:0008006" key="8">
    <source>
        <dbReference type="Google" id="ProtNLM"/>
    </source>
</evidence>
<dbReference type="InterPro" id="IPR015947">
    <property type="entry name" value="PUA-like_sf"/>
</dbReference>
<dbReference type="Gene3D" id="2.60.120.590">
    <property type="entry name" value="Alpha-ketoglutarate-dependent dioxygenase AlkB-like"/>
    <property type="match status" value="1"/>
</dbReference>
<feature type="region of interest" description="Disordered" evidence="2">
    <location>
        <begin position="60"/>
        <end position="99"/>
    </location>
</feature>
<dbReference type="InterPro" id="IPR036987">
    <property type="entry name" value="SRA-YDG_sf"/>
</dbReference>
<protein>
    <recommendedName>
        <fullName evidence="8">Alpha-ketoglutarate-dependent dioxygenase AlkB-like domain-containing protein</fullName>
    </recommendedName>
</protein>
<feature type="chain" id="PRO_5009192386" description="Alpha-ketoglutarate-dependent dioxygenase AlkB-like domain-containing protein" evidence="3">
    <location>
        <begin position="29"/>
        <end position="873"/>
    </location>
</feature>
<evidence type="ECO:0000256" key="3">
    <source>
        <dbReference type="SAM" id="SignalP"/>
    </source>
</evidence>
<dbReference type="SUPFAM" id="SSF88697">
    <property type="entry name" value="PUA domain-like"/>
    <property type="match status" value="1"/>
</dbReference>
<feature type="region of interest" description="Disordered" evidence="2">
    <location>
        <begin position="465"/>
        <end position="494"/>
    </location>
</feature>
<gene>
    <name evidence="6" type="ORF">FRACYDRAFT_246767</name>
</gene>
<dbReference type="SUPFAM" id="SSF51197">
    <property type="entry name" value="Clavaminate synthase-like"/>
    <property type="match status" value="1"/>
</dbReference>
<dbReference type="Pfam" id="PF02182">
    <property type="entry name" value="SAD_SRA"/>
    <property type="match status" value="1"/>
</dbReference>
<keyword evidence="3" id="KW-0732">Signal</keyword>
<sequence>MAMCKALLLLTAFSTLFLLCRLVAMVSRNNCAATVCNWCTSKRSFARWLEGITVRHKDKISTASTTEHQQQQQQQQHHQQQQQYRQHQQHHQQQQQQQQDPMLLLAAIEGLNYNRQQQQQHQQNNLFSVPSPSFLRRISPSNTSVMNEECSNKQNQQQISNKLRPGKVYRVPIRRQQQYQADIRNNNSNKKDIKEIKKELLACKYWRKYSIQGGDEPRLHFLLHEDATTEMETAEHNCRQHSERLIESSNVASYLSTFNIKLPNLSLYGSTKTIYSNNSTNRLPRIPTERLNATSATSKSISEKVNEYDNDNCAREERNFKYNTKQPGYRYANITMKARPLHKLKKLEKLSKEIAILRQIPNLKWNIGVHSVLYRDDRDSMGDHADDDQGETLIFCVLMESPPEPRKVVVKVFDKLTCIVSSDGNDKKGGGGCNGSKKHRIYKEGDEYIELRLNPGDAYEMDGPMQESYSHCVPKDRQHHPRDSNKKAKSVNNNEDNKVSKYMVKIDSSNKAIAKRRICVVLRTGQQKYFEKDTGESCADLSPRKGVTYHIGEIATLKEGYMYKRKELLDKGAFQLMQRGISGCYKSGADAIIVSGERCGDDTFNTLKYVAEWRIGANSLFKSFVQQTTIRVFRSARYIGQNNIYSSNVVNGICSIIDANIRSSSSNLYRYDGLYTIVRVEPPTDPRGTFEFYLKRHHSEKACTKACGSEYVDKFSDNSTRISDKRKHSNALVTTTHIEEKRPRTRTIREYSLSSILLKPSWADNYGAYDLSCCSSLLSLSEEIMTVAGKTDLNNNTAGLKTASSDFKSLVMKRYSSIVASNCRIKDNLTYNLYVASLSKPYGTSDTNILKGNTCFVRKTKAKKTVNNKTTTK</sequence>
<dbReference type="OrthoDB" id="206288at2759"/>
<dbReference type="InterPro" id="IPR003105">
    <property type="entry name" value="SRA_YDG"/>
</dbReference>
<feature type="region of interest" description="Disordered" evidence="2">
    <location>
        <begin position="116"/>
        <end position="159"/>
    </location>
</feature>
<evidence type="ECO:0000259" key="4">
    <source>
        <dbReference type="Pfam" id="PF02182"/>
    </source>
</evidence>